<dbReference type="InterPro" id="IPR039424">
    <property type="entry name" value="SBP_5"/>
</dbReference>
<keyword evidence="7" id="KW-1185">Reference proteome</keyword>
<comment type="caution">
    <text evidence="6">The sequence shown here is derived from an EMBL/GenBank/DDBJ whole genome shotgun (WGS) entry which is preliminary data.</text>
</comment>
<dbReference type="RefSeq" id="WP_173082025.1">
    <property type="nucleotide sequence ID" value="NZ_BLTE01000003.1"/>
</dbReference>
<evidence type="ECO:0000256" key="3">
    <source>
        <dbReference type="ARBA" id="ARBA00022729"/>
    </source>
</evidence>
<evidence type="ECO:0000256" key="2">
    <source>
        <dbReference type="ARBA" id="ARBA00022448"/>
    </source>
</evidence>
<reference evidence="6 7" key="2">
    <citation type="submission" date="2020-05" db="EMBL/GenBank/DDBJ databases">
        <title>Draft genome sequence of Desulfovibrio sp. strainFSS-1.</title>
        <authorList>
            <person name="Shimoshige H."/>
            <person name="Kobayashi H."/>
            <person name="Maekawa T."/>
        </authorList>
    </citation>
    <scope>NUCLEOTIDE SEQUENCE [LARGE SCALE GENOMIC DNA]</scope>
    <source>
        <strain evidence="6 7">SIID29052-01</strain>
    </source>
</reference>
<dbReference type="GO" id="GO:1904680">
    <property type="term" value="F:peptide transmembrane transporter activity"/>
    <property type="evidence" value="ECO:0007669"/>
    <property type="project" value="TreeGrafter"/>
</dbReference>
<dbReference type="AlphaFoldDB" id="A0A6V8LTV0"/>
<evidence type="ECO:0000313" key="7">
    <source>
        <dbReference type="Proteomes" id="UP000494245"/>
    </source>
</evidence>
<dbReference type="InterPro" id="IPR000914">
    <property type="entry name" value="SBP_5_dom"/>
</dbReference>
<evidence type="ECO:0000313" key="6">
    <source>
        <dbReference type="EMBL" id="GFK93226.1"/>
    </source>
</evidence>
<evidence type="ECO:0000259" key="5">
    <source>
        <dbReference type="Pfam" id="PF00496"/>
    </source>
</evidence>
<proteinExistence type="inferred from homology"/>
<evidence type="ECO:0000256" key="4">
    <source>
        <dbReference type="SAM" id="SignalP"/>
    </source>
</evidence>
<feature type="signal peptide" evidence="4">
    <location>
        <begin position="1"/>
        <end position="23"/>
    </location>
</feature>
<dbReference type="Pfam" id="PF00496">
    <property type="entry name" value="SBP_bac_5"/>
    <property type="match status" value="1"/>
</dbReference>
<sequence length="516" mass="57672">MKKSLALLAALALAGLMAVNAQAKTLKLALDADPPRLDYMSQLSGNLLSYAEWVFDPLVRWTKDMKIENRLAEKIEQKDPLTLRVTLRKGVTFHSGNPMTAADVVWTFERARKAPDWKALYDAFKEAKAIDDNTVEFTFSRPEPLALNLLTYIFPMDSKFYSGKDAQGKDKDLISKTDPVFANSNASGTGPFKVVSYEPQVKMVLERNTAHWDKKTKGNVTQVILTPIKNPGTRTAALLSGDVDFINPVNPQDQDLIKQDKNLALVNMASTRVITIGLNPTAQPEFKDVRVRQAVIAAVNNAGIVDKIMNKLTVPANQLSAKGMSGFNPDLKPRFDLEKAKKLMKEAGFEKGFTVTMIAPNNRYTNDDKIAEAVAGMLARINIKVDLKTMPIAQYWPEFQKRQASLQMVGWHPDTEDSANFFEFLLFCENKEKGWGAYSAGYCNPKLDELVMSASTETDLKKRNKILQDAEKMAYDDGATITLHFEPLSWAAKKNVKLDTCINQQNFLYLGDLVIE</sequence>
<dbReference type="CDD" id="cd08498">
    <property type="entry name" value="PBP2_NikA_DppA_OppA_like_2"/>
    <property type="match status" value="1"/>
</dbReference>
<dbReference type="InterPro" id="IPR030678">
    <property type="entry name" value="Peptide/Ni-bd"/>
</dbReference>
<gene>
    <name evidence="6" type="primary">dppA</name>
    <name evidence="6" type="ORF">NNJEOMEG_01057</name>
</gene>
<protein>
    <submittedName>
        <fullName evidence="6">Periplasmic dipeptide transport protein</fullName>
    </submittedName>
</protein>
<keyword evidence="2" id="KW-0813">Transport</keyword>
<dbReference type="Proteomes" id="UP000494245">
    <property type="component" value="Unassembled WGS sequence"/>
</dbReference>
<dbReference type="PANTHER" id="PTHR30290:SF9">
    <property type="entry name" value="OLIGOPEPTIDE-BINDING PROTEIN APPA"/>
    <property type="match status" value="1"/>
</dbReference>
<keyword evidence="3 4" id="KW-0732">Signal</keyword>
<name>A0A6V8LTV0_9BACT</name>
<feature type="domain" description="Solute-binding protein family 5" evidence="5">
    <location>
        <begin position="66"/>
        <end position="431"/>
    </location>
</feature>
<organism evidence="6 7">
    <name type="scientific">Fundidesulfovibrio magnetotacticus</name>
    <dbReference type="NCBI Taxonomy" id="2730080"/>
    <lineage>
        <taxon>Bacteria</taxon>
        <taxon>Pseudomonadati</taxon>
        <taxon>Thermodesulfobacteriota</taxon>
        <taxon>Desulfovibrionia</taxon>
        <taxon>Desulfovibrionales</taxon>
        <taxon>Desulfovibrionaceae</taxon>
        <taxon>Fundidesulfovibrio</taxon>
    </lineage>
</organism>
<evidence type="ECO:0000256" key="1">
    <source>
        <dbReference type="ARBA" id="ARBA00005695"/>
    </source>
</evidence>
<dbReference type="Gene3D" id="3.10.105.10">
    <property type="entry name" value="Dipeptide-binding Protein, Domain 3"/>
    <property type="match status" value="1"/>
</dbReference>
<dbReference type="EMBL" id="BLTE01000003">
    <property type="protein sequence ID" value="GFK93226.1"/>
    <property type="molecule type" value="Genomic_DNA"/>
</dbReference>
<dbReference type="GO" id="GO:0030288">
    <property type="term" value="C:outer membrane-bounded periplasmic space"/>
    <property type="evidence" value="ECO:0007669"/>
    <property type="project" value="UniProtKB-ARBA"/>
</dbReference>
<dbReference type="GO" id="GO:0043190">
    <property type="term" value="C:ATP-binding cassette (ABC) transporter complex"/>
    <property type="evidence" value="ECO:0007669"/>
    <property type="project" value="InterPro"/>
</dbReference>
<dbReference type="GO" id="GO:0015833">
    <property type="term" value="P:peptide transport"/>
    <property type="evidence" value="ECO:0007669"/>
    <property type="project" value="TreeGrafter"/>
</dbReference>
<dbReference type="PANTHER" id="PTHR30290">
    <property type="entry name" value="PERIPLASMIC BINDING COMPONENT OF ABC TRANSPORTER"/>
    <property type="match status" value="1"/>
</dbReference>
<feature type="chain" id="PRO_5028860136" evidence="4">
    <location>
        <begin position="24"/>
        <end position="516"/>
    </location>
</feature>
<dbReference type="Gene3D" id="3.90.76.10">
    <property type="entry name" value="Dipeptide-binding Protein, Domain 1"/>
    <property type="match status" value="1"/>
</dbReference>
<accession>A0A6V8LTV0</accession>
<dbReference type="SUPFAM" id="SSF53850">
    <property type="entry name" value="Periplasmic binding protein-like II"/>
    <property type="match status" value="1"/>
</dbReference>
<comment type="similarity">
    <text evidence="1">Belongs to the bacterial solute-binding protein 5 family.</text>
</comment>
<dbReference type="PIRSF" id="PIRSF002741">
    <property type="entry name" value="MppA"/>
    <property type="match status" value="1"/>
</dbReference>
<reference evidence="6 7" key="1">
    <citation type="submission" date="2020-04" db="EMBL/GenBank/DDBJ databases">
        <authorList>
            <consortium name="Desulfovibrio sp. FSS-1 genome sequencing consortium"/>
            <person name="Shimoshige H."/>
            <person name="Kobayashi H."/>
            <person name="Maekawa T."/>
        </authorList>
    </citation>
    <scope>NUCLEOTIDE SEQUENCE [LARGE SCALE GENOMIC DNA]</scope>
    <source>
        <strain evidence="6 7">SIID29052-01</strain>
    </source>
</reference>
<dbReference type="Gene3D" id="3.40.190.10">
    <property type="entry name" value="Periplasmic binding protein-like II"/>
    <property type="match status" value="1"/>
</dbReference>